<evidence type="ECO:0000256" key="1">
    <source>
        <dbReference type="RuleBase" id="RU363044"/>
    </source>
</evidence>
<keyword evidence="1" id="KW-0547">Nucleotide-binding</keyword>
<proteinExistence type="inferred from homology"/>
<accession>A0ABR3NHW9</accession>
<dbReference type="Proteomes" id="UP001558613">
    <property type="component" value="Unassembled WGS sequence"/>
</dbReference>
<dbReference type="InterPro" id="IPR010285">
    <property type="entry name" value="DNA_helicase_pif1-like_DEAD"/>
</dbReference>
<dbReference type="InterPro" id="IPR051055">
    <property type="entry name" value="PIF1_helicase"/>
</dbReference>
<keyword evidence="1" id="KW-0347">Helicase</keyword>
<keyword evidence="1" id="KW-0067">ATP-binding</keyword>
<comment type="catalytic activity">
    <reaction evidence="1">
        <text>ATP + H2O = ADP + phosphate + H(+)</text>
        <dbReference type="Rhea" id="RHEA:13065"/>
        <dbReference type="ChEBI" id="CHEBI:15377"/>
        <dbReference type="ChEBI" id="CHEBI:15378"/>
        <dbReference type="ChEBI" id="CHEBI:30616"/>
        <dbReference type="ChEBI" id="CHEBI:43474"/>
        <dbReference type="ChEBI" id="CHEBI:456216"/>
        <dbReference type="EC" id="5.6.2.3"/>
    </reaction>
</comment>
<dbReference type="EC" id="5.6.2.3" evidence="1"/>
<evidence type="ECO:0000313" key="3">
    <source>
        <dbReference type="EMBL" id="KAL1276519.1"/>
    </source>
</evidence>
<keyword evidence="1" id="KW-0378">Hydrolase</keyword>
<dbReference type="SUPFAM" id="SSF52540">
    <property type="entry name" value="P-loop containing nucleoside triphosphate hydrolases"/>
    <property type="match status" value="1"/>
</dbReference>
<comment type="cofactor">
    <cofactor evidence="1">
        <name>Mg(2+)</name>
        <dbReference type="ChEBI" id="CHEBI:18420"/>
    </cofactor>
</comment>
<comment type="caution">
    <text evidence="3">The sequence shown here is derived from an EMBL/GenBank/DDBJ whole genome shotgun (WGS) entry which is preliminary data.</text>
</comment>
<keyword evidence="1" id="KW-0233">DNA recombination</keyword>
<name>A0ABR3NHW9_9TELE</name>
<organism evidence="3 4">
    <name type="scientific">Cirrhinus molitorella</name>
    <name type="common">mud carp</name>
    <dbReference type="NCBI Taxonomy" id="172907"/>
    <lineage>
        <taxon>Eukaryota</taxon>
        <taxon>Metazoa</taxon>
        <taxon>Chordata</taxon>
        <taxon>Craniata</taxon>
        <taxon>Vertebrata</taxon>
        <taxon>Euteleostomi</taxon>
        <taxon>Actinopterygii</taxon>
        <taxon>Neopterygii</taxon>
        <taxon>Teleostei</taxon>
        <taxon>Ostariophysi</taxon>
        <taxon>Cypriniformes</taxon>
        <taxon>Cyprinidae</taxon>
        <taxon>Labeoninae</taxon>
        <taxon>Labeonini</taxon>
        <taxon>Cirrhinus</taxon>
    </lineage>
</organism>
<dbReference type="Pfam" id="PF05970">
    <property type="entry name" value="PIF1"/>
    <property type="match status" value="1"/>
</dbReference>
<gene>
    <name evidence="3" type="ORF">QQF64_036142</name>
</gene>
<feature type="domain" description="DNA helicase Pif1-like DEAD-box helicase" evidence="2">
    <location>
        <begin position="139"/>
        <end position="274"/>
    </location>
</feature>
<sequence>MSLSLSALQNKDPDSEDVWMSGIIDKYRARPQTREFEKLCLADFASEYRIVYGQQTKAFAPEIDVDRLECIAERADINPDDENVQDDVPEYQILERGDGVVPQVVLVVASHVIKCIYTEATKILRQLPRLREEGDLSVTTVVLSAFTGTAAFNISGNTLHSILKLPQNLKPPYQGLGNALDELRARLCDVEILIIDEVSMISKDIFAYINWRFQQIKGSKKPFGGISVLAVGDFYQLPPTGKAKPLCVYEEGVLDFWKDHFQMITLSDVMRQKKRPCFCSAFEPTTSEEEDRIS</sequence>
<evidence type="ECO:0000313" key="4">
    <source>
        <dbReference type="Proteomes" id="UP001558613"/>
    </source>
</evidence>
<keyword evidence="4" id="KW-1185">Reference proteome</keyword>
<dbReference type="Gene3D" id="3.40.50.300">
    <property type="entry name" value="P-loop containing nucleotide triphosphate hydrolases"/>
    <property type="match status" value="1"/>
</dbReference>
<keyword evidence="1" id="KW-0234">DNA repair</keyword>
<reference evidence="3 4" key="1">
    <citation type="submission" date="2023-09" db="EMBL/GenBank/DDBJ databases">
        <authorList>
            <person name="Wang M."/>
        </authorList>
    </citation>
    <scope>NUCLEOTIDE SEQUENCE [LARGE SCALE GENOMIC DNA]</scope>
    <source>
        <strain evidence="3">GT-2023</strain>
        <tissue evidence="3">Liver</tissue>
    </source>
</reference>
<keyword evidence="1" id="KW-0227">DNA damage</keyword>
<dbReference type="PANTHER" id="PTHR47642:SF5">
    <property type="entry name" value="ATP-DEPENDENT DNA HELICASE"/>
    <property type="match status" value="1"/>
</dbReference>
<protein>
    <recommendedName>
        <fullName evidence="1">ATP-dependent DNA helicase</fullName>
        <ecNumber evidence="1">5.6.2.3</ecNumber>
    </recommendedName>
</protein>
<comment type="similarity">
    <text evidence="1">Belongs to the helicase family.</text>
</comment>
<dbReference type="PANTHER" id="PTHR47642">
    <property type="entry name" value="ATP-DEPENDENT DNA HELICASE"/>
    <property type="match status" value="1"/>
</dbReference>
<evidence type="ECO:0000259" key="2">
    <source>
        <dbReference type="Pfam" id="PF05970"/>
    </source>
</evidence>
<dbReference type="InterPro" id="IPR027417">
    <property type="entry name" value="P-loop_NTPase"/>
</dbReference>
<dbReference type="EMBL" id="JAYMGO010000004">
    <property type="protein sequence ID" value="KAL1276519.1"/>
    <property type="molecule type" value="Genomic_DNA"/>
</dbReference>